<organism evidence="3 4">
    <name type="scientific">Planococcus faecalis</name>
    <dbReference type="NCBI Taxonomy" id="1598147"/>
    <lineage>
        <taxon>Bacteria</taxon>
        <taxon>Bacillati</taxon>
        <taxon>Bacillota</taxon>
        <taxon>Bacilli</taxon>
        <taxon>Bacillales</taxon>
        <taxon>Caryophanaceae</taxon>
        <taxon>Planococcus</taxon>
    </lineage>
</organism>
<reference evidence="3 4" key="1">
    <citation type="submission" date="2017-01" db="EMBL/GenBank/DDBJ databases">
        <title>Planococcus faecalis genome complete sequence.</title>
        <authorList>
            <person name="Lee P.C."/>
        </authorList>
    </citation>
    <scope>NUCLEOTIDE SEQUENCE [LARGE SCALE GENOMIC DNA]</scope>
    <source>
        <strain evidence="3 4">AJ003</strain>
    </source>
</reference>
<protein>
    <recommendedName>
        <fullName evidence="2">SLH domain-containing protein</fullName>
    </recommendedName>
</protein>
<dbReference type="InterPro" id="IPR051465">
    <property type="entry name" value="Cell_Envelope_Struct_Comp"/>
</dbReference>
<feature type="chain" id="PRO_5046923255" description="SLH domain-containing protein" evidence="1">
    <location>
        <begin position="25"/>
        <end position="351"/>
    </location>
</feature>
<evidence type="ECO:0000313" key="3">
    <source>
        <dbReference type="EMBL" id="AQU80001.1"/>
    </source>
</evidence>
<feature type="domain" description="SLH" evidence="2">
    <location>
        <begin position="24"/>
        <end position="87"/>
    </location>
</feature>
<dbReference type="Proteomes" id="UP000189661">
    <property type="component" value="Chromosome"/>
</dbReference>
<dbReference type="EMBL" id="CP019401">
    <property type="protein sequence ID" value="AQU80001.1"/>
    <property type="molecule type" value="Genomic_DNA"/>
</dbReference>
<proteinExistence type="predicted"/>
<dbReference type="PANTHER" id="PTHR43308">
    <property type="entry name" value="OUTER MEMBRANE PROTEIN ALPHA-RELATED"/>
    <property type="match status" value="1"/>
</dbReference>
<name>A0ABM6IUC6_9BACL</name>
<feature type="signal peptide" evidence="1">
    <location>
        <begin position="1"/>
        <end position="24"/>
    </location>
</feature>
<feature type="domain" description="SLH" evidence="2">
    <location>
        <begin position="148"/>
        <end position="207"/>
    </location>
</feature>
<evidence type="ECO:0000259" key="2">
    <source>
        <dbReference type="PROSITE" id="PS51272"/>
    </source>
</evidence>
<evidence type="ECO:0000313" key="4">
    <source>
        <dbReference type="Proteomes" id="UP000189661"/>
    </source>
</evidence>
<sequence>MKKIIVFVVLLLMLSGIFTNQSLAATNLKDVEKSNRFYNEIQYLIKEKVISGFPDGTFRPKSNVTRAQAAIMIGRAMGYDGKQRNTSFSDVSSSKIASGYIAEATENSLISGYPDGTFKPDKVVTRAEMAIILNRAFFNKTITPTVSFSDVGKKMSSYYSIMNLAAMGIVSGYEDGTFKPNNSLNREQFSAFLARAFNDDFIKSPDKTETVSQQQAIKKAKSYLEYTSFSRSGLIAQLKYEGFSNADATYAVDKINVNWRGQAVKMAENYLEYTSFSRSGLIAQLEYEGFSNADAKYAVDKINTNWREQAVKMAKNYLEYTSFSRSGLIAQLEFEGFSNADATYAVNAVGL</sequence>
<keyword evidence="4" id="KW-1185">Reference proteome</keyword>
<dbReference type="Gene3D" id="1.10.10.10">
    <property type="entry name" value="Winged helix-like DNA-binding domain superfamily/Winged helix DNA-binding domain"/>
    <property type="match status" value="3"/>
</dbReference>
<gene>
    <name evidence="3" type="ORF">AJGP001_12260</name>
</gene>
<evidence type="ECO:0000256" key="1">
    <source>
        <dbReference type="SAM" id="SignalP"/>
    </source>
</evidence>
<dbReference type="Pfam" id="PF07553">
    <property type="entry name" value="Lipoprotein_Ltp"/>
    <property type="match status" value="3"/>
</dbReference>
<dbReference type="InterPro" id="IPR001119">
    <property type="entry name" value="SLH_dom"/>
</dbReference>
<accession>A0ABM6IUC6</accession>
<dbReference type="InterPro" id="IPR011434">
    <property type="entry name" value="Ltp-like_HTH"/>
</dbReference>
<dbReference type="PANTHER" id="PTHR43308:SF5">
    <property type="entry name" value="S-LAYER PROTEIN _ PEPTIDOGLYCAN ENDO-BETA-N-ACETYLGLUCOSAMINIDASE"/>
    <property type="match status" value="1"/>
</dbReference>
<keyword evidence="1" id="KW-0732">Signal</keyword>
<dbReference type="Pfam" id="PF00395">
    <property type="entry name" value="SLH"/>
    <property type="match status" value="3"/>
</dbReference>
<dbReference type="InterPro" id="IPR036388">
    <property type="entry name" value="WH-like_DNA-bd_sf"/>
</dbReference>
<dbReference type="PROSITE" id="PS51272">
    <property type="entry name" value="SLH"/>
    <property type="match status" value="3"/>
</dbReference>
<feature type="domain" description="SLH" evidence="2">
    <location>
        <begin position="88"/>
        <end position="147"/>
    </location>
</feature>
<dbReference type="RefSeq" id="WP_071153557.1">
    <property type="nucleotide sequence ID" value="NZ_CP019401.1"/>
</dbReference>